<dbReference type="InterPro" id="IPR002818">
    <property type="entry name" value="DJ-1/PfpI"/>
</dbReference>
<keyword evidence="1" id="KW-0805">Transcription regulation</keyword>
<evidence type="ECO:0000256" key="1">
    <source>
        <dbReference type="ARBA" id="ARBA00023015"/>
    </source>
</evidence>
<dbReference type="Proteomes" id="UP000193228">
    <property type="component" value="Unassembled WGS sequence"/>
</dbReference>
<reference evidence="5" key="1">
    <citation type="submission" date="2017-04" db="EMBL/GenBank/DDBJ databases">
        <authorList>
            <person name="Varghese N."/>
            <person name="Submissions S."/>
        </authorList>
    </citation>
    <scope>NUCLEOTIDE SEQUENCE [LARGE SCALE GENOMIC DNA]</scope>
    <source>
        <strain evidence="5">LMG 29540</strain>
    </source>
</reference>
<gene>
    <name evidence="4" type="ORF">SAMN06265784_11376</name>
</gene>
<proteinExistence type="predicted"/>
<dbReference type="EMBL" id="FXAT01000013">
    <property type="protein sequence ID" value="SMG59502.1"/>
    <property type="molecule type" value="Genomic_DNA"/>
</dbReference>
<dbReference type="GO" id="GO:0003700">
    <property type="term" value="F:DNA-binding transcription factor activity"/>
    <property type="evidence" value="ECO:0007669"/>
    <property type="project" value="InterPro"/>
</dbReference>
<dbReference type="PANTHER" id="PTHR43130:SF3">
    <property type="entry name" value="HTH-TYPE TRANSCRIPTIONAL REGULATOR RV1931C"/>
    <property type="match status" value="1"/>
</dbReference>
<organism evidence="4 5">
    <name type="scientific">Paraburkholderia susongensis</name>
    <dbReference type="NCBI Taxonomy" id="1515439"/>
    <lineage>
        <taxon>Bacteria</taxon>
        <taxon>Pseudomonadati</taxon>
        <taxon>Pseudomonadota</taxon>
        <taxon>Betaproteobacteria</taxon>
        <taxon>Burkholderiales</taxon>
        <taxon>Burkholderiaceae</taxon>
        <taxon>Paraburkholderia</taxon>
    </lineage>
</organism>
<evidence type="ECO:0000259" key="3">
    <source>
        <dbReference type="PROSITE" id="PS01124"/>
    </source>
</evidence>
<dbReference type="InterPro" id="IPR009057">
    <property type="entry name" value="Homeodomain-like_sf"/>
</dbReference>
<dbReference type="PANTHER" id="PTHR43130">
    <property type="entry name" value="ARAC-FAMILY TRANSCRIPTIONAL REGULATOR"/>
    <property type="match status" value="1"/>
</dbReference>
<dbReference type="Gene3D" id="3.40.50.880">
    <property type="match status" value="1"/>
</dbReference>
<feature type="domain" description="HTH araC/xylS-type" evidence="3">
    <location>
        <begin position="237"/>
        <end position="335"/>
    </location>
</feature>
<protein>
    <submittedName>
        <fullName evidence="4">Transcriptional regulator, AraC family with amidase-like domain</fullName>
    </submittedName>
</protein>
<dbReference type="RefSeq" id="WP_085488852.1">
    <property type="nucleotide sequence ID" value="NZ_FXAT01000013.1"/>
</dbReference>
<dbReference type="SUPFAM" id="SSF52317">
    <property type="entry name" value="Class I glutamine amidotransferase-like"/>
    <property type="match status" value="1"/>
</dbReference>
<dbReference type="AlphaFoldDB" id="A0A1X7M1Y3"/>
<evidence type="ECO:0000313" key="4">
    <source>
        <dbReference type="EMBL" id="SMG59502.1"/>
    </source>
</evidence>
<dbReference type="Pfam" id="PF01965">
    <property type="entry name" value="DJ-1_PfpI"/>
    <property type="match status" value="1"/>
</dbReference>
<accession>A0A1X7M1Y3</accession>
<dbReference type="InterPro" id="IPR052158">
    <property type="entry name" value="INH-QAR"/>
</dbReference>
<evidence type="ECO:0000313" key="5">
    <source>
        <dbReference type="Proteomes" id="UP000193228"/>
    </source>
</evidence>
<keyword evidence="2" id="KW-0804">Transcription</keyword>
<dbReference type="InterPro" id="IPR029062">
    <property type="entry name" value="Class_I_gatase-like"/>
</dbReference>
<dbReference type="PROSITE" id="PS01124">
    <property type="entry name" value="HTH_ARAC_FAMILY_2"/>
    <property type="match status" value="1"/>
</dbReference>
<dbReference type="SMART" id="SM00342">
    <property type="entry name" value="HTH_ARAC"/>
    <property type="match status" value="1"/>
</dbReference>
<sequence length="347" mass="38227">MPRDKSDKVAGKTAIRPLPQKTSIGILLYGGARLAAAHGLTDLFEAGNYYSAQFGGGHPATLEVSHWRISPDSAQPGCVFSSHGDPPSRLDCLIIAPPVNIDHQTEETENLLDWVTQQHASGTLLCAVCGGVFMLARTGMLNGRSATTHWNYARILAEWFPELSVNSDELIIDLGDVITAGGVLAWVDLGLRLVDRYLGPVVMVKTAQFFLADPAGRQQRFYANFAPSLHHGDKAVLDVQLWLQTTHAQAVTVEQMATKAQLGHRTFLRRFQKATGLKPTEYAQRLKIQKARELLEFTTLSIKEISWKVGYEDTGFFRKTFEKFVGLGPTDYRRRFGTGGRAALGTA</sequence>
<keyword evidence="5" id="KW-1185">Reference proteome</keyword>
<dbReference type="STRING" id="1515439.SAMN06265784_11376"/>
<dbReference type="OrthoDB" id="9794896at2"/>
<dbReference type="InterPro" id="IPR018060">
    <property type="entry name" value="HTH_AraC"/>
</dbReference>
<dbReference type="GO" id="GO:0043565">
    <property type="term" value="F:sequence-specific DNA binding"/>
    <property type="evidence" value="ECO:0007669"/>
    <property type="project" value="InterPro"/>
</dbReference>
<dbReference type="SUPFAM" id="SSF46689">
    <property type="entry name" value="Homeodomain-like"/>
    <property type="match status" value="2"/>
</dbReference>
<evidence type="ECO:0000256" key="2">
    <source>
        <dbReference type="ARBA" id="ARBA00023163"/>
    </source>
</evidence>
<dbReference type="Pfam" id="PF12833">
    <property type="entry name" value="HTH_18"/>
    <property type="match status" value="1"/>
</dbReference>
<name>A0A1X7M1Y3_9BURK</name>
<dbReference type="Gene3D" id="1.10.10.60">
    <property type="entry name" value="Homeodomain-like"/>
    <property type="match status" value="2"/>
</dbReference>